<keyword evidence="9" id="KW-0862">Zinc</keyword>
<dbReference type="InterPro" id="IPR044537">
    <property type="entry name" value="Rip2-like"/>
</dbReference>
<evidence type="ECO:0000256" key="9">
    <source>
        <dbReference type="ARBA" id="ARBA00022833"/>
    </source>
</evidence>
<feature type="transmembrane region" description="Helical" evidence="13">
    <location>
        <begin position="55"/>
        <end position="72"/>
    </location>
</feature>
<keyword evidence="12 13" id="KW-0472">Membrane</keyword>
<evidence type="ECO:0000256" key="1">
    <source>
        <dbReference type="ARBA" id="ARBA00001947"/>
    </source>
</evidence>
<evidence type="ECO:0000256" key="10">
    <source>
        <dbReference type="ARBA" id="ARBA00022989"/>
    </source>
</evidence>
<evidence type="ECO:0000256" key="6">
    <source>
        <dbReference type="ARBA" id="ARBA00022692"/>
    </source>
</evidence>
<dbReference type="PANTHER" id="PTHR35864">
    <property type="entry name" value="ZINC METALLOPROTEASE MJ0611-RELATED"/>
    <property type="match status" value="1"/>
</dbReference>
<dbReference type="PANTHER" id="PTHR35864:SF1">
    <property type="entry name" value="ZINC METALLOPROTEASE YWHC-RELATED"/>
    <property type="match status" value="1"/>
</dbReference>
<keyword evidence="10 13" id="KW-1133">Transmembrane helix</keyword>
<evidence type="ECO:0000259" key="14">
    <source>
        <dbReference type="Pfam" id="PF02163"/>
    </source>
</evidence>
<gene>
    <name evidence="15" type="ORF">A3C17_03440</name>
</gene>
<evidence type="ECO:0000256" key="11">
    <source>
        <dbReference type="ARBA" id="ARBA00023049"/>
    </source>
</evidence>
<dbReference type="Pfam" id="PF02163">
    <property type="entry name" value="Peptidase_M50"/>
    <property type="match status" value="1"/>
</dbReference>
<comment type="caution">
    <text evidence="15">The sequence shown here is derived from an EMBL/GenBank/DDBJ whole genome shotgun (WGS) entry which is preliminary data.</text>
</comment>
<dbReference type="GO" id="GO:0006508">
    <property type="term" value="P:proteolysis"/>
    <property type="evidence" value="ECO:0007669"/>
    <property type="project" value="UniProtKB-KW"/>
</dbReference>
<evidence type="ECO:0000256" key="5">
    <source>
        <dbReference type="ARBA" id="ARBA00022670"/>
    </source>
</evidence>
<evidence type="ECO:0000256" key="7">
    <source>
        <dbReference type="ARBA" id="ARBA00022723"/>
    </source>
</evidence>
<dbReference type="Proteomes" id="UP000177097">
    <property type="component" value="Unassembled WGS sequence"/>
</dbReference>
<evidence type="ECO:0000256" key="2">
    <source>
        <dbReference type="ARBA" id="ARBA00004651"/>
    </source>
</evidence>
<dbReference type="InterPro" id="IPR008915">
    <property type="entry name" value="Peptidase_M50"/>
</dbReference>
<feature type="transmembrane region" description="Helical" evidence="13">
    <location>
        <begin position="126"/>
        <end position="146"/>
    </location>
</feature>
<keyword evidence="4" id="KW-1003">Cell membrane</keyword>
<comment type="subcellular location">
    <subcellularLocation>
        <location evidence="2">Cell membrane</location>
        <topology evidence="2">Multi-pass membrane protein</topology>
    </subcellularLocation>
</comment>
<dbReference type="EMBL" id="MGDX01000036">
    <property type="protein sequence ID" value="OGL70097.1"/>
    <property type="molecule type" value="Genomic_DNA"/>
</dbReference>
<name>A0A1F7TXE2_9BACT</name>
<evidence type="ECO:0000256" key="3">
    <source>
        <dbReference type="ARBA" id="ARBA00007931"/>
    </source>
</evidence>
<protein>
    <recommendedName>
        <fullName evidence="14">Peptidase M50 domain-containing protein</fullName>
    </recommendedName>
</protein>
<proteinExistence type="inferred from homology"/>
<accession>A0A1F7TXE2</accession>
<organism evidence="15 16">
    <name type="scientific">Candidatus Uhrbacteria bacterium RIFCSPHIGHO2_02_FULL_53_13</name>
    <dbReference type="NCBI Taxonomy" id="1802389"/>
    <lineage>
        <taxon>Bacteria</taxon>
        <taxon>Candidatus Uhriibacteriota</taxon>
    </lineage>
</organism>
<dbReference type="AlphaFoldDB" id="A0A1F7TXE2"/>
<keyword evidence="11" id="KW-0482">Metalloprotease</keyword>
<keyword evidence="5" id="KW-0645">Protease</keyword>
<evidence type="ECO:0000256" key="12">
    <source>
        <dbReference type="ARBA" id="ARBA00023136"/>
    </source>
</evidence>
<feature type="domain" description="Peptidase M50" evidence="14">
    <location>
        <begin position="123"/>
        <end position="185"/>
    </location>
</feature>
<evidence type="ECO:0000256" key="8">
    <source>
        <dbReference type="ARBA" id="ARBA00022801"/>
    </source>
</evidence>
<dbReference type="CDD" id="cd06158">
    <property type="entry name" value="S2P-M50_like_1"/>
    <property type="match status" value="1"/>
</dbReference>
<evidence type="ECO:0000256" key="13">
    <source>
        <dbReference type="SAM" id="Phobius"/>
    </source>
</evidence>
<dbReference type="GO" id="GO:0005886">
    <property type="term" value="C:plasma membrane"/>
    <property type="evidence" value="ECO:0007669"/>
    <property type="project" value="UniProtKB-SubCell"/>
</dbReference>
<sequence length="218" mass="24074">MLSLLFSNPLLFIVVLLAIIVALSFHESAHAFVAYKLGDMTAQRMGRLTLNPLSHIDWYGLLLLVVVGFGWGKPVPFNPHNLRLPKWGPVMVAFAGPFSNLLLAVVFSLVFSVIATTRALEPNNALMIFLGFSVIINLALMFFNLIPIPPLDGSKLLLTALDKPQHAELRYRLETQGMWILIAVLVIDAVLNLGVFSTLFSFVQWLALNVFLGGATFL</sequence>
<keyword evidence="8" id="KW-0378">Hydrolase</keyword>
<comment type="similarity">
    <text evidence="3">Belongs to the peptidase M50B family.</text>
</comment>
<evidence type="ECO:0000256" key="4">
    <source>
        <dbReference type="ARBA" id="ARBA00022475"/>
    </source>
</evidence>
<keyword evidence="7" id="KW-0479">Metal-binding</keyword>
<evidence type="ECO:0000313" key="16">
    <source>
        <dbReference type="Proteomes" id="UP000177097"/>
    </source>
</evidence>
<keyword evidence="6 13" id="KW-0812">Transmembrane</keyword>
<feature type="transmembrane region" description="Helical" evidence="13">
    <location>
        <begin position="92"/>
        <end position="114"/>
    </location>
</feature>
<dbReference type="InterPro" id="IPR052348">
    <property type="entry name" value="Metallopeptidase_M50B"/>
</dbReference>
<feature type="transmembrane region" description="Helical" evidence="13">
    <location>
        <begin position="179"/>
        <end position="203"/>
    </location>
</feature>
<dbReference type="GO" id="GO:0008237">
    <property type="term" value="F:metallopeptidase activity"/>
    <property type="evidence" value="ECO:0007669"/>
    <property type="project" value="UniProtKB-KW"/>
</dbReference>
<evidence type="ECO:0000313" key="15">
    <source>
        <dbReference type="EMBL" id="OGL70097.1"/>
    </source>
</evidence>
<reference evidence="15 16" key="1">
    <citation type="journal article" date="2016" name="Nat. Commun.">
        <title>Thousands of microbial genomes shed light on interconnected biogeochemical processes in an aquifer system.</title>
        <authorList>
            <person name="Anantharaman K."/>
            <person name="Brown C.T."/>
            <person name="Hug L.A."/>
            <person name="Sharon I."/>
            <person name="Castelle C.J."/>
            <person name="Probst A.J."/>
            <person name="Thomas B.C."/>
            <person name="Singh A."/>
            <person name="Wilkins M.J."/>
            <person name="Karaoz U."/>
            <person name="Brodie E.L."/>
            <person name="Williams K.H."/>
            <person name="Hubbard S.S."/>
            <person name="Banfield J.F."/>
        </authorList>
    </citation>
    <scope>NUCLEOTIDE SEQUENCE [LARGE SCALE GENOMIC DNA]</scope>
</reference>
<dbReference type="GO" id="GO:0046872">
    <property type="term" value="F:metal ion binding"/>
    <property type="evidence" value="ECO:0007669"/>
    <property type="project" value="UniProtKB-KW"/>
</dbReference>
<comment type="cofactor">
    <cofactor evidence="1">
        <name>Zn(2+)</name>
        <dbReference type="ChEBI" id="CHEBI:29105"/>
    </cofactor>
</comment>